<dbReference type="Pfam" id="PF01094">
    <property type="entry name" value="ANF_receptor"/>
    <property type="match status" value="1"/>
</dbReference>
<evidence type="ECO:0000313" key="9">
    <source>
        <dbReference type="Proteomes" id="UP000694388"/>
    </source>
</evidence>
<comment type="subcellular location">
    <subcellularLocation>
        <location evidence="1">Membrane</location>
        <topology evidence="1">Multi-pass membrane protein</topology>
    </subcellularLocation>
</comment>
<dbReference type="InterPro" id="IPR001828">
    <property type="entry name" value="ANF_lig-bd_rcpt"/>
</dbReference>
<keyword evidence="9" id="KW-1185">Reference proteome</keyword>
<keyword evidence="6" id="KW-0325">Glycoprotein</keyword>
<dbReference type="Proteomes" id="UP000694388">
    <property type="component" value="Unplaced"/>
</dbReference>
<dbReference type="GO" id="GO:0005886">
    <property type="term" value="C:plasma membrane"/>
    <property type="evidence" value="ECO:0007669"/>
    <property type="project" value="TreeGrafter"/>
</dbReference>
<dbReference type="Gene3D" id="3.40.50.2300">
    <property type="match status" value="1"/>
</dbReference>
<reference evidence="8" key="1">
    <citation type="submission" date="2025-08" db="UniProtKB">
        <authorList>
            <consortium name="Ensembl"/>
        </authorList>
    </citation>
    <scope>IDENTIFICATION</scope>
</reference>
<dbReference type="InterPro" id="IPR000337">
    <property type="entry name" value="GPCR_3"/>
</dbReference>
<dbReference type="GO" id="GO:0004930">
    <property type="term" value="F:G protein-coupled receptor activity"/>
    <property type="evidence" value="ECO:0007669"/>
    <property type="project" value="InterPro"/>
</dbReference>
<dbReference type="InterPro" id="IPR036397">
    <property type="entry name" value="RNaseH_sf"/>
</dbReference>
<dbReference type="SUPFAM" id="SSF53822">
    <property type="entry name" value="Periplasmic binding protein-like I"/>
    <property type="match status" value="1"/>
</dbReference>
<dbReference type="PANTHER" id="PTHR24061:SF422">
    <property type="entry name" value="G-PROTEIN COUPLED RECEPTORS FAMILY 3 PROFILE DOMAIN-CONTAINING PROTEIN"/>
    <property type="match status" value="1"/>
</dbReference>
<keyword evidence="3" id="KW-1133">Transmembrane helix</keyword>
<dbReference type="InterPro" id="IPR028082">
    <property type="entry name" value="Peripla_BP_I"/>
</dbReference>
<dbReference type="Gene3D" id="3.30.420.10">
    <property type="entry name" value="Ribonuclease H-like superfamily/Ribonuclease H"/>
    <property type="match status" value="1"/>
</dbReference>
<evidence type="ECO:0000256" key="4">
    <source>
        <dbReference type="ARBA" id="ARBA00023136"/>
    </source>
</evidence>
<dbReference type="PANTHER" id="PTHR24061">
    <property type="entry name" value="CALCIUM-SENSING RECEPTOR-RELATED"/>
    <property type="match status" value="1"/>
</dbReference>
<dbReference type="Ensembl" id="ENSEBUT00000015548.1">
    <property type="protein sequence ID" value="ENSEBUP00000014972.1"/>
    <property type="gene ID" value="ENSEBUG00000009441.1"/>
</dbReference>
<dbReference type="PRINTS" id="PR00248">
    <property type="entry name" value="GPCRMGR"/>
</dbReference>
<dbReference type="InterPro" id="IPR000068">
    <property type="entry name" value="GPCR_3_Ca_sens_rcpt-rel"/>
</dbReference>
<accession>A0A8C4QHD0</accession>
<proteinExistence type="predicted"/>
<evidence type="ECO:0000256" key="2">
    <source>
        <dbReference type="ARBA" id="ARBA00022692"/>
    </source>
</evidence>
<dbReference type="GO" id="GO:0003676">
    <property type="term" value="F:nucleic acid binding"/>
    <property type="evidence" value="ECO:0007669"/>
    <property type="project" value="InterPro"/>
</dbReference>
<keyword evidence="2" id="KW-0812">Transmembrane</keyword>
<evidence type="ECO:0000256" key="3">
    <source>
        <dbReference type="ARBA" id="ARBA00022989"/>
    </source>
</evidence>
<keyword evidence="4" id="KW-0472">Membrane</keyword>
<name>A0A8C4QHD0_EPTBU</name>
<keyword evidence="5" id="KW-0675">Receptor</keyword>
<evidence type="ECO:0000256" key="5">
    <source>
        <dbReference type="ARBA" id="ARBA00023170"/>
    </source>
</evidence>
<feature type="domain" description="Receptor ligand binding region" evidence="7">
    <location>
        <begin position="32"/>
        <end position="140"/>
    </location>
</feature>
<evidence type="ECO:0000313" key="8">
    <source>
        <dbReference type="Ensembl" id="ENSEBUP00000014972.1"/>
    </source>
</evidence>
<evidence type="ECO:0000256" key="6">
    <source>
        <dbReference type="ARBA" id="ARBA00023180"/>
    </source>
</evidence>
<evidence type="ECO:0000256" key="1">
    <source>
        <dbReference type="ARBA" id="ARBA00004141"/>
    </source>
</evidence>
<reference evidence="8" key="2">
    <citation type="submission" date="2025-09" db="UniProtKB">
        <authorList>
            <consortium name="Ensembl"/>
        </authorList>
    </citation>
    <scope>IDENTIFICATION</scope>
</reference>
<sequence length="174" mass="19674">MSLQRQHVDRGALLPANRRLQALRTRPLGLQWAITMVFAIQEINHNETLLPNITLGYDIRDSCFAIPKIIETGLKWLDAKNGGDEVSEDFCSSQIIIGPYASRSTTFLSTALGLFYLPQFEDLLWSGPVYWAARSPDLNPLDCFFWGMLKAQVYSVKISHESSESMYHGCTSRD</sequence>
<organism evidence="8 9">
    <name type="scientific">Eptatretus burgeri</name>
    <name type="common">Inshore hagfish</name>
    <dbReference type="NCBI Taxonomy" id="7764"/>
    <lineage>
        <taxon>Eukaryota</taxon>
        <taxon>Metazoa</taxon>
        <taxon>Chordata</taxon>
        <taxon>Craniata</taxon>
        <taxon>Vertebrata</taxon>
        <taxon>Cyclostomata</taxon>
        <taxon>Myxini</taxon>
        <taxon>Myxiniformes</taxon>
        <taxon>Myxinidae</taxon>
        <taxon>Eptatretinae</taxon>
        <taxon>Eptatretus</taxon>
    </lineage>
</organism>
<protein>
    <recommendedName>
        <fullName evidence="7">Receptor ligand binding region domain-containing protein</fullName>
    </recommendedName>
</protein>
<dbReference type="AlphaFoldDB" id="A0A8C4QHD0"/>
<evidence type="ECO:0000259" key="7">
    <source>
        <dbReference type="Pfam" id="PF01094"/>
    </source>
</evidence>